<dbReference type="PANTHER" id="PTHR34580">
    <property type="match status" value="1"/>
</dbReference>
<keyword evidence="5" id="KW-1185">Reference proteome</keyword>
<evidence type="ECO:0000259" key="3">
    <source>
        <dbReference type="PROSITE" id="PS51000"/>
    </source>
</evidence>
<dbReference type="InterPro" id="IPR036388">
    <property type="entry name" value="WH-like_DNA-bd_sf"/>
</dbReference>
<keyword evidence="1" id="KW-0805">Transcription regulation</keyword>
<dbReference type="EMBL" id="JBHMAG010000004">
    <property type="protein sequence ID" value="MFB9751011.1"/>
    <property type="molecule type" value="Genomic_DNA"/>
</dbReference>
<organism evidence="4 5">
    <name type="scientific">Paenibacillus hodogayensis</name>
    <dbReference type="NCBI Taxonomy" id="279208"/>
    <lineage>
        <taxon>Bacteria</taxon>
        <taxon>Bacillati</taxon>
        <taxon>Bacillota</taxon>
        <taxon>Bacilli</taxon>
        <taxon>Bacillales</taxon>
        <taxon>Paenibacillaceae</taxon>
        <taxon>Paenibacillus</taxon>
    </lineage>
</organism>
<keyword evidence="2" id="KW-0804">Transcription</keyword>
<dbReference type="Pfam" id="PF08279">
    <property type="entry name" value="HTH_11"/>
    <property type="match status" value="1"/>
</dbReference>
<feature type="domain" description="HTH deoR-type" evidence="3">
    <location>
        <begin position="3"/>
        <end position="58"/>
    </location>
</feature>
<dbReference type="Pfam" id="PF25583">
    <property type="entry name" value="WCX"/>
    <property type="match status" value="1"/>
</dbReference>
<evidence type="ECO:0000313" key="5">
    <source>
        <dbReference type="Proteomes" id="UP001589619"/>
    </source>
</evidence>
<accession>A0ABV5VSN1</accession>
<dbReference type="Proteomes" id="UP001589619">
    <property type="component" value="Unassembled WGS sequence"/>
</dbReference>
<dbReference type="InterPro" id="IPR013196">
    <property type="entry name" value="HTH_11"/>
</dbReference>
<evidence type="ECO:0000256" key="2">
    <source>
        <dbReference type="ARBA" id="ARBA00023163"/>
    </source>
</evidence>
<protein>
    <submittedName>
        <fullName evidence="4">YafY family protein</fullName>
    </submittedName>
</protein>
<gene>
    <name evidence="4" type="ORF">ACFFNY_05420</name>
</gene>
<proteinExistence type="predicted"/>
<dbReference type="PROSITE" id="PS51000">
    <property type="entry name" value="HTH_DEOR_2"/>
    <property type="match status" value="1"/>
</dbReference>
<dbReference type="InterPro" id="IPR001034">
    <property type="entry name" value="DeoR_HTH"/>
</dbReference>
<dbReference type="InterPro" id="IPR051534">
    <property type="entry name" value="CBASS_pafABC_assoc_protein"/>
</dbReference>
<dbReference type="PIRSF" id="PIRSF016838">
    <property type="entry name" value="PafC"/>
    <property type="match status" value="1"/>
</dbReference>
<reference evidence="4 5" key="1">
    <citation type="submission" date="2024-09" db="EMBL/GenBank/DDBJ databases">
        <authorList>
            <person name="Sun Q."/>
            <person name="Mori K."/>
        </authorList>
    </citation>
    <scope>NUCLEOTIDE SEQUENCE [LARGE SCALE GENOMIC DNA]</scope>
    <source>
        <strain evidence="4 5">JCM 12520</strain>
    </source>
</reference>
<evidence type="ECO:0000313" key="4">
    <source>
        <dbReference type="EMBL" id="MFB9751011.1"/>
    </source>
</evidence>
<evidence type="ECO:0000256" key="1">
    <source>
        <dbReference type="ARBA" id="ARBA00023015"/>
    </source>
</evidence>
<sequence>MNKTDRMLAIVLELQRKGTLRAADLAEKFETSARTIYRDVQALSEAGVPVVGSPGQGYSLMDGYFLPPVGFTAEEAVTLLLGLDMVTGQFDASYAAKATMARSKIEAILPGTVLEESRRMRSAWKMIERNASSGSRDREAASNGLPLLRQAILEERVVQFLYTKTRPAAGSERETVREAEPYGLVRTGGAWMLVAHCRQRQDIRHFRLSRIRELILRDERFSRPAGFDLQAYRPVDDRNVAVQLLFRPELEAALHENDYYYLETIESVDNGILVTLRVRQPEEALQWVLGWGAGVTVLAPEPLRLRMAEECRSMLESY</sequence>
<dbReference type="Gene3D" id="1.10.10.10">
    <property type="entry name" value="Winged helix-like DNA-binding domain superfamily/Winged helix DNA-binding domain"/>
    <property type="match status" value="1"/>
</dbReference>
<name>A0ABV5VSN1_9BACL</name>
<dbReference type="InterPro" id="IPR026881">
    <property type="entry name" value="WYL_dom"/>
</dbReference>
<dbReference type="PANTHER" id="PTHR34580:SF1">
    <property type="entry name" value="PROTEIN PAFC"/>
    <property type="match status" value="1"/>
</dbReference>
<dbReference type="InterPro" id="IPR036390">
    <property type="entry name" value="WH_DNA-bd_sf"/>
</dbReference>
<dbReference type="SUPFAM" id="SSF46785">
    <property type="entry name" value="Winged helix' DNA-binding domain"/>
    <property type="match status" value="1"/>
</dbReference>
<dbReference type="RefSeq" id="WP_344905645.1">
    <property type="nucleotide sequence ID" value="NZ_BAAAYO010000002.1"/>
</dbReference>
<dbReference type="InterPro" id="IPR028349">
    <property type="entry name" value="PafC-like"/>
</dbReference>
<dbReference type="InterPro" id="IPR057727">
    <property type="entry name" value="WCX_dom"/>
</dbReference>
<dbReference type="Pfam" id="PF13280">
    <property type="entry name" value="WYL"/>
    <property type="match status" value="1"/>
</dbReference>
<dbReference type="PROSITE" id="PS52050">
    <property type="entry name" value="WYL"/>
    <property type="match status" value="1"/>
</dbReference>
<comment type="caution">
    <text evidence="4">The sequence shown here is derived from an EMBL/GenBank/DDBJ whole genome shotgun (WGS) entry which is preliminary data.</text>
</comment>